<protein>
    <submittedName>
        <fullName evidence="1">Uncharacterized protein</fullName>
    </submittedName>
</protein>
<proteinExistence type="predicted"/>
<evidence type="ECO:0000313" key="1">
    <source>
        <dbReference type="EMBL" id="JAD98214.1"/>
    </source>
</evidence>
<accession>A0A0A9EBV9</accession>
<name>A0A0A9EBV9_ARUDO</name>
<sequence>MQKLASNNPFHGKFHHCLLGDMETRK</sequence>
<organism evidence="1">
    <name type="scientific">Arundo donax</name>
    <name type="common">Giant reed</name>
    <name type="synonym">Donax arundinaceus</name>
    <dbReference type="NCBI Taxonomy" id="35708"/>
    <lineage>
        <taxon>Eukaryota</taxon>
        <taxon>Viridiplantae</taxon>
        <taxon>Streptophyta</taxon>
        <taxon>Embryophyta</taxon>
        <taxon>Tracheophyta</taxon>
        <taxon>Spermatophyta</taxon>
        <taxon>Magnoliopsida</taxon>
        <taxon>Liliopsida</taxon>
        <taxon>Poales</taxon>
        <taxon>Poaceae</taxon>
        <taxon>PACMAD clade</taxon>
        <taxon>Arundinoideae</taxon>
        <taxon>Arundineae</taxon>
        <taxon>Arundo</taxon>
    </lineage>
</organism>
<dbReference type="AlphaFoldDB" id="A0A0A9EBV9"/>
<reference evidence="1" key="2">
    <citation type="journal article" date="2015" name="Data Brief">
        <title>Shoot transcriptome of the giant reed, Arundo donax.</title>
        <authorList>
            <person name="Barrero R.A."/>
            <person name="Guerrero F.D."/>
            <person name="Moolhuijzen P."/>
            <person name="Goolsby J.A."/>
            <person name="Tidwell J."/>
            <person name="Bellgard S.E."/>
            <person name="Bellgard M.I."/>
        </authorList>
    </citation>
    <scope>NUCLEOTIDE SEQUENCE</scope>
    <source>
        <tissue evidence="1">Shoot tissue taken approximately 20 cm above the soil surface</tissue>
    </source>
</reference>
<reference evidence="1" key="1">
    <citation type="submission" date="2014-09" db="EMBL/GenBank/DDBJ databases">
        <authorList>
            <person name="Magalhaes I.L.F."/>
            <person name="Oliveira U."/>
            <person name="Santos F.R."/>
            <person name="Vidigal T.H.D.A."/>
            <person name="Brescovit A.D."/>
            <person name="Santos A.J."/>
        </authorList>
    </citation>
    <scope>NUCLEOTIDE SEQUENCE</scope>
    <source>
        <tissue evidence="1">Shoot tissue taken approximately 20 cm above the soil surface</tissue>
    </source>
</reference>
<dbReference type="EMBL" id="GBRH01199681">
    <property type="protein sequence ID" value="JAD98214.1"/>
    <property type="molecule type" value="Transcribed_RNA"/>
</dbReference>